<dbReference type="Proteomes" id="UP000315037">
    <property type="component" value="Unassembled WGS sequence"/>
</dbReference>
<reference evidence="3 4" key="1">
    <citation type="submission" date="2019-03" db="EMBL/GenBank/DDBJ databases">
        <title>The complete genome sequence of Neokomagataea sp. Jb2 NBRC113641.</title>
        <authorList>
            <person name="Chua K.-O."/>
            <person name="Chan K.-G."/>
            <person name="See-Too W.-S."/>
        </authorList>
    </citation>
    <scope>NUCLEOTIDE SEQUENCE [LARGE SCALE GENOMIC DNA]</scope>
    <source>
        <strain evidence="3 4">Jb2</strain>
    </source>
</reference>
<evidence type="ECO:0000259" key="2">
    <source>
        <dbReference type="Pfam" id="PF01206"/>
    </source>
</evidence>
<dbReference type="InterPro" id="IPR001455">
    <property type="entry name" value="TusA-like"/>
</dbReference>
<gene>
    <name evidence="3" type="ORF">E3202_06245</name>
</gene>
<dbReference type="SUPFAM" id="SSF64307">
    <property type="entry name" value="SirA-like"/>
    <property type="match status" value="1"/>
</dbReference>
<evidence type="ECO:0000313" key="4">
    <source>
        <dbReference type="Proteomes" id="UP000315037"/>
    </source>
</evidence>
<dbReference type="InterPro" id="IPR036868">
    <property type="entry name" value="TusA-like_sf"/>
</dbReference>
<name>A0A506UL89_9PROT</name>
<keyword evidence="4" id="KW-1185">Reference proteome</keyword>
<feature type="region of interest" description="Disordered" evidence="1">
    <location>
        <begin position="75"/>
        <end position="101"/>
    </location>
</feature>
<keyword evidence="3" id="KW-0808">Transferase</keyword>
<dbReference type="Pfam" id="PF01206">
    <property type="entry name" value="TusA"/>
    <property type="match status" value="1"/>
</dbReference>
<dbReference type="GO" id="GO:0016740">
    <property type="term" value="F:transferase activity"/>
    <property type="evidence" value="ECO:0007669"/>
    <property type="project" value="UniProtKB-KW"/>
</dbReference>
<proteinExistence type="predicted"/>
<dbReference type="CDD" id="cd00291">
    <property type="entry name" value="SirA_YedF_YeeD"/>
    <property type="match status" value="1"/>
</dbReference>
<protein>
    <submittedName>
        <fullName evidence="3">Sulfurtransferase TusA family protein</fullName>
    </submittedName>
</protein>
<feature type="domain" description="UPF0033" evidence="2">
    <location>
        <begin position="10"/>
        <end position="65"/>
    </location>
</feature>
<sequence>MFMSGNDLQTLDIRHLICPMTSVHLRLALDQLPPRQQLRILLHGRTTLHNVRAMLATLHRECLVTELLPQEVRQPADPEDHALLIEPARQASASQGAHDGR</sequence>
<accession>A0A506UL89</accession>
<organism evidence="3 4">
    <name type="scientific">Oecophyllibacter saccharovorans</name>
    <dbReference type="NCBI Taxonomy" id="2558360"/>
    <lineage>
        <taxon>Bacteria</taxon>
        <taxon>Pseudomonadati</taxon>
        <taxon>Pseudomonadota</taxon>
        <taxon>Alphaproteobacteria</taxon>
        <taxon>Acetobacterales</taxon>
        <taxon>Acetobacteraceae</taxon>
        <taxon>Oecophyllibacter</taxon>
    </lineage>
</organism>
<evidence type="ECO:0000313" key="3">
    <source>
        <dbReference type="EMBL" id="TPW34127.1"/>
    </source>
</evidence>
<comment type="caution">
    <text evidence="3">The sequence shown here is derived from an EMBL/GenBank/DDBJ whole genome shotgun (WGS) entry which is preliminary data.</text>
</comment>
<dbReference type="EMBL" id="SORZ01000002">
    <property type="protein sequence ID" value="TPW34127.1"/>
    <property type="molecule type" value="Genomic_DNA"/>
</dbReference>
<evidence type="ECO:0000256" key="1">
    <source>
        <dbReference type="SAM" id="MobiDB-lite"/>
    </source>
</evidence>
<dbReference type="AlphaFoldDB" id="A0A506UL89"/>
<dbReference type="Gene3D" id="3.30.110.40">
    <property type="entry name" value="TusA-like domain"/>
    <property type="match status" value="1"/>
</dbReference>